<sequence length="73" mass="8144">MLKLRKPITMELLECDEVDKLTAAEWKLMTAAVEILDPFDQAITELSGDQYSPLSQLIKLLECTGIVLARHAA</sequence>
<evidence type="ECO:0000313" key="2">
    <source>
        <dbReference type="Proteomes" id="UP000821853"/>
    </source>
</evidence>
<evidence type="ECO:0000313" key="1">
    <source>
        <dbReference type="EMBL" id="KAH9379316.1"/>
    </source>
</evidence>
<comment type="caution">
    <text evidence="1">The sequence shown here is derived from an EMBL/GenBank/DDBJ whole genome shotgun (WGS) entry which is preliminary data.</text>
</comment>
<proteinExistence type="predicted"/>
<dbReference type="EMBL" id="JABSTR010000009">
    <property type="protein sequence ID" value="KAH9379316.1"/>
    <property type="molecule type" value="Genomic_DNA"/>
</dbReference>
<name>A0A9J6GY80_HAELO</name>
<keyword evidence="2" id="KW-1185">Reference proteome</keyword>
<accession>A0A9J6GY80</accession>
<dbReference type="OrthoDB" id="6409861at2759"/>
<gene>
    <name evidence="1" type="ORF">HPB48_016826</name>
</gene>
<dbReference type="Proteomes" id="UP000821853">
    <property type="component" value="Unassembled WGS sequence"/>
</dbReference>
<organism evidence="1 2">
    <name type="scientific">Haemaphysalis longicornis</name>
    <name type="common">Bush tick</name>
    <dbReference type="NCBI Taxonomy" id="44386"/>
    <lineage>
        <taxon>Eukaryota</taxon>
        <taxon>Metazoa</taxon>
        <taxon>Ecdysozoa</taxon>
        <taxon>Arthropoda</taxon>
        <taxon>Chelicerata</taxon>
        <taxon>Arachnida</taxon>
        <taxon>Acari</taxon>
        <taxon>Parasitiformes</taxon>
        <taxon>Ixodida</taxon>
        <taxon>Ixodoidea</taxon>
        <taxon>Ixodidae</taxon>
        <taxon>Haemaphysalinae</taxon>
        <taxon>Haemaphysalis</taxon>
    </lineage>
</organism>
<reference evidence="1 2" key="1">
    <citation type="journal article" date="2020" name="Cell">
        <title>Large-Scale Comparative Analyses of Tick Genomes Elucidate Their Genetic Diversity and Vector Capacities.</title>
        <authorList>
            <consortium name="Tick Genome and Microbiome Consortium (TIGMIC)"/>
            <person name="Jia N."/>
            <person name="Wang J."/>
            <person name="Shi W."/>
            <person name="Du L."/>
            <person name="Sun Y."/>
            <person name="Zhan W."/>
            <person name="Jiang J.F."/>
            <person name="Wang Q."/>
            <person name="Zhang B."/>
            <person name="Ji P."/>
            <person name="Bell-Sakyi L."/>
            <person name="Cui X.M."/>
            <person name="Yuan T.T."/>
            <person name="Jiang B.G."/>
            <person name="Yang W.F."/>
            <person name="Lam T.T."/>
            <person name="Chang Q.C."/>
            <person name="Ding S.J."/>
            <person name="Wang X.J."/>
            <person name="Zhu J.G."/>
            <person name="Ruan X.D."/>
            <person name="Zhao L."/>
            <person name="Wei J.T."/>
            <person name="Ye R.Z."/>
            <person name="Que T.C."/>
            <person name="Du C.H."/>
            <person name="Zhou Y.H."/>
            <person name="Cheng J.X."/>
            <person name="Dai P.F."/>
            <person name="Guo W.B."/>
            <person name="Han X.H."/>
            <person name="Huang E.J."/>
            <person name="Li L.F."/>
            <person name="Wei W."/>
            <person name="Gao Y.C."/>
            <person name="Liu J.Z."/>
            <person name="Shao H.Z."/>
            <person name="Wang X."/>
            <person name="Wang C.C."/>
            <person name="Yang T.C."/>
            <person name="Huo Q.B."/>
            <person name="Li W."/>
            <person name="Chen H.Y."/>
            <person name="Chen S.E."/>
            <person name="Zhou L.G."/>
            <person name="Ni X.B."/>
            <person name="Tian J.H."/>
            <person name="Sheng Y."/>
            <person name="Liu T."/>
            <person name="Pan Y.S."/>
            <person name="Xia L.Y."/>
            <person name="Li J."/>
            <person name="Zhao F."/>
            <person name="Cao W.C."/>
        </authorList>
    </citation>
    <scope>NUCLEOTIDE SEQUENCE [LARGE SCALE GENOMIC DNA]</scope>
    <source>
        <strain evidence="1">HaeL-2018</strain>
    </source>
</reference>
<dbReference type="VEuPathDB" id="VectorBase:HLOH_047584"/>
<dbReference type="AlphaFoldDB" id="A0A9J6GY80"/>
<protein>
    <submittedName>
        <fullName evidence="1">Uncharacterized protein</fullName>
    </submittedName>
</protein>